<dbReference type="EMBL" id="BMIW01000012">
    <property type="protein sequence ID" value="GGF98999.1"/>
    <property type="molecule type" value="Genomic_DNA"/>
</dbReference>
<evidence type="ECO:0000256" key="6">
    <source>
        <dbReference type="ARBA" id="ARBA00022989"/>
    </source>
</evidence>
<sequence>MNKSSGKINVIQIFMIIMLFNGLLSHVIVNPILLDASHRDAWISVLLTAVLFIPWSVLIVYIMKKSDRQPLQQWLAQQTSPLLSWIMLIPVVILLFIIGNMTITQTTVWTVSNYLPATPQNLIIFALLLVCHYSAMHGMTAIAIGSGILLPAVLTLGYFVSISNMPEKDWLLLLPILEHGMGPVVNGMVYVGGAFAELFLILLFQHHLKKTMRPWHIILLSLLLVYISLGPLIGAITEFGPEESAKQMVSPYEQWRLVKLGNYVEHVDFLSVFQWLAGATIRISLAQFMIAELFAYQNPRLRKWIIRLISTIYLILAIALKQYNTFYLGLFKLVLVATLILSVVLTTCWALIAWFSKPAAKEEKTT</sequence>
<feature type="transmembrane region" description="Helical" evidence="8">
    <location>
        <begin position="82"/>
        <end position="102"/>
    </location>
</feature>
<feature type="transmembrane region" description="Helical" evidence="8">
    <location>
        <begin position="304"/>
        <end position="320"/>
    </location>
</feature>
<comment type="caution">
    <text evidence="9">The sequence shown here is derived from an EMBL/GenBank/DDBJ whole genome shotgun (WGS) entry which is preliminary data.</text>
</comment>
<feature type="transmembrane region" description="Helical" evidence="8">
    <location>
        <begin position="140"/>
        <end position="160"/>
    </location>
</feature>
<evidence type="ECO:0000256" key="7">
    <source>
        <dbReference type="ARBA" id="ARBA00023136"/>
    </source>
</evidence>
<keyword evidence="7 8" id="KW-0472">Membrane</keyword>
<feature type="transmembrane region" description="Helical" evidence="8">
    <location>
        <begin position="272"/>
        <end position="295"/>
    </location>
</feature>
<dbReference type="Proteomes" id="UP000608420">
    <property type="component" value="Unassembled WGS sequence"/>
</dbReference>
<dbReference type="NCBIfam" id="TIGR00912">
    <property type="entry name" value="2A0309"/>
    <property type="match status" value="1"/>
</dbReference>
<accession>A0ABQ1VW21</accession>
<reference evidence="10" key="1">
    <citation type="journal article" date="2019" name="Int. J. Syst. Evol. Microbiol.">
        <title>The Global Catalogue of Microorganisms (GCM) 10K type strain sequencing project: providing services to taxonomists for standard genome sequencing and annotation.</title>
        <authorList>
            <consortium name="The Broad Institute Genomics Platform"/>
            <consortium name="The Broad Institute Genome Sequencing Center for Infectious Disease"/>
            <person name="Wu L."/>
            <person name="Ma J."/>
        </authorList>
    </citation>
    <scope>NUCLEOTIDE SEQUENCE [LARGE SCALE GENOMIC DNA]</scope>
    <source>
        <strain evidence="10">CGMCC 1.15420</strain>
    </source>
</reference>
<dbReference type="PANTHER" id="PTHR34975:SF2">
    <property type="entry name" value="SPORE GERMINATION PROTEIN A2"/>
    <property type="match status" value="1"/>
</dbReference>
<name>A0ABQ1VW21_9BACL</name>
<evidence type="ECO:0000313" key="9">
    <source>
        <dbReference type="EMBL" id="GGF98999.1"/>
    </source>
</evidence>
<dbReference type="Pfam" id="PF03845">
    <property type="entry name" value="Spore_permease"/>
    <property type="match status" value="1"/>
</dbReference>
<feature type="transmembrane region" description="Helical" evidence="8">
    <location>
        <begin position="114"/>
        <end position="133"/>
    </location>
</feature>
<evidence type="ECO:0000256" key="8">
    <source>
        <dbReference type="SAM" id="Phobius"/>
    </source>
</evidence>
<organism evidence="9 10">
    <name type="scientific">Paenibacillus aceti</name>
    <dbReference type="NCBI Taxonomy" id="1820010"/>
    <lineage>
        <taxon>Bacteria</taxon>
        <taxon>Bacillati</taxon>
        <taxon>Bacillota</taxon>
        <taxon>Bacilli</taxon>
        <taxon>Bacillales</taxon>
        <taxon>Paenibacillaceae</taxon>
        <taxon>Paenibacillus</taxon>
    </lineage>
</organism>
<feature type="transmembrane region" description="Helical" evidence="8">
    <location>
        <begin position="180"/>
        <end position="203"/>
    </location>
</feature>
<proteinExistence type="inferred from homology"/>
<feature type="transmembrane region" description="Helical" evidence="8">
    <location>
        <begin position="215"/>
        <end position="236"/>
    </location>
</feature>
<dbReference type="InterPro" id="IPR004761">
    <property type="entry name" value="Spore_GerAB"/>
</dbReference>
<comment type="subcellular location">
    <subcellularLocation>
        <location evidence="1">Membrane</location>
        <topology evidence="1">Multi-pass membrane protein</topology>
    </subcellularLocation>
</comment>
<keyword evidence="3" id="KW-0813">Transport</keyword>
<evidence type="ECO:0000313" key="10">
    <source>
        <dbReference type="Proteomes" id="UP000608420"/>
    </source>
</evidence>
<keyword evidence="6 8" id="KW-1133">Transmembrane helix</keyword>
<gene>
    <name evidence="9" type="ORF">GCM10010913_20960</name>
</gene>
<evidence type="ECO:0000256" key="3">
    <source>
        <dbReference type="ARBA" id="ARBA00022448"/>
    </source>
</evidence>
<evidence type="ECO:0000256" key="4">
    <source>
        <dbReference type="ARBA" id="ARBA00022544"/>
    </source>
</evidence>
<evidence type="ECO:0000256" key="5">
    <source>
        <dbReference type="ARBA" id="ARBA00022692"/>
    </source>
</evidence>
<evidence type="ECO:0000256" key="1">
    <source>
        <dbReference type="ARBA" id="ARBA00004141"/>
    </source>
</evidence>
<keyword evidence="4" id="KW-0309">Germination</keyword>
<protein>
    <submittedName>
        <fullName evidence="9">Uncharacterized protein</fullName>
    </submittedName>
</protein>
<evidence type="ECO:0000256" key="2">
    <source>
        <dbReference type="ARBA" id="ARBA00007998"/>
    </source>
</evidence>
<comment type="similarity">
    <text evidence="2">Belongs to the amino acid-polyamine-organocation (APC) superfamily. Spore germination protein (SGP) (TC 2.A.3.9) family.</text>
</comment>
<feature type="transmembrane region" description="Helical" evidence="8">
    <location>
        <begin position="12"/>
        <end position="29"/>
    </location>
</feature>
<dbReference type="PANTHER" id="PTHR34975">
    <property type="entry name" value="SPORE GERMINATION PROTEIN A2"/>
    <property type="match status" value="1"/>
</dbReference>
<dbReference type="RefSeq" id="WP_120461828.1">
    <property type="nucleotide sequence ID" value="NZ_BMIW01000012.1"/>
</dbReference>
<keyword evidence="10" id="KW-1185">Reference proteome</keyword>
<feature type="transmembrane region" description="Helical" evidence="8">
    <location>
        <begin position="41"/>
        <end position="62"/>
    </location>
</feature>
<keyword evidence="5 8" id="KW-0812">Transmembrane</keyword>
<feature type="transmembrane region" description="Helical" evidence="8">
    <location>
        <begin position="326"/>
        <end position="355"/>
    </location>
</feature>